<evidence type="ECO:0000313" key="2">
    <source>
        <dbReference type="Proteomes" id="UP000324222"/>
    </source>
</evidence>
<keyword evidence="2" id="KW-1185">Reference proteome</keyword>
<reference evidence="1 2" key="1">
    <citation type="submission" date="2019-05" db="EMBL/GenBank/DDBJ databases">
        <title>Another draft genome of Portunus trituberculatus and its Hox gene families provides insights of decapod evolution.</title>
        <authorList>
            <person name="Jeong J.-H."/>
            <person name="Song I."/>
            <person name="Kim S."/>
            <person name="Choi T."/>
            <person name="Kim D."/>
            <person name="Ryu S."/>
            <person name="Kim W."/>
        </authorList>
    </citation>
    <scope>NUCLEOTIDE SEQUENCE [LARGE SCALE GENOMIC DNA]</scope>
    <source>
        <tissue evidence="1">Muscle</tissue>
    </source>
</reference>
<accession>A0A5B7GX16</accession>
<comment type="caution">
    <text evidence="1">The sequence shown here is derived from an EMBL/GenBank/DDBJ whole genome shotgun (WGS) entry which is preliminary data.</text>
</comment>
<organism evidence="1 2">
    <name type="scientific">Portunus trituberculatus</name>
    <name type="common">Swimming crab</name>
    <name type="synonym">Neptunus trituberculatus</name>
    <dbReference type="NCBI Taxonomy" id="210409"/>
    <lineage>
        <taxon>Eukaryota</taxon>
        <taxon>Metazoa</taxon>
        <taxon>Ecdysozoa</taxon>
        <taxon>Arthropoda</taxon>
        <taxon>Crustacea</taxon>
        <taxon>Multicrustacea</taxon>
        <taxon>Malacostraca</taxon>
        <taxon>Eumalacostraca</taxon>
        <taxon>Eucarida</taxon>
        <taxon>Decapoda</taxon>
        <taxon>Pleocyemata</taxon>
        <taxon>Brachyura</taxon>
        <taxon>Eubrachyura</taxon>
        <taxon>Portunoidea</taxon>
        <taxon>Portunidae</taxon>
        <taxon>Portuninae</taxon>
        <taxon>Portunus</taxon>
    </lineage>
</organism>
<sequence length="84" mass="9151">MRFLPASAWVTPYSVITCTAYICLLTPSALSVGLPVRPLNISCFNAHSYTLHYIPGSLSWASQHSTCPHSWGPQAFTLPSNLLS</sequence>
<dbReference type="EMBL" id="VSRR010018542">
    <property type="protein sequence ID" value="MPC61438.1"/>
    <property type="molecule type" value="Genomic_DNA"/>
</dbReference>
<proteinExistence type="predicted"/>
<dbReference type="AlphaFoldDB" id="A0A5B7GX16"/>
<evidence type="ECO:0000313" key="1">
    <source>
        <dbReference type="EMBL" id="MPC61438.1"/>
    </source>
</evidence>
<gene>
    <name evidence="1" type="ORF">E2C01_055510</name>
</gene>
<name>A0A5B7GX16_PORTR</name>
<dbReference type="Proteomes" id="UP000324222">
    <property type="component" value="Unassembled WGS sequence"/>
</dbReference>
<protein>
    <submittedName>
        <fullName evidence="1">Uncharacterized protein</fullName>
    </submittedName>
</protein>